<dbReference type="PANTHER" id="PTHR38030">
    <property type="entry name" value="PROTOPORPHYRINOGEN IX DEHYDROGENASE [MENAQUINONE]"/>
    <property type="match status" value="1"/>
</dbReference>
<name>A0A6A7KBZ8_9FIRM</name>
<dbReference type="EMBL" id="WHNX01000033">
    <property type="protein sequence ID" value="MPW26944.1"/>
    <property type="molecule type" value="Genomic_DNA"/>
</dbReference>
<dbReference type="Proteomes" id="UP000440004">
    <property type="component" value="Unassembled WGS sequence"/>
</dbReference>
<evidence type="ECO:0000313" key="2">
    <source>
        <dbReference type="EMBL" id="MPW26944.1"/>
    </source>
</evidence>
<feature type="domain" description="Flavodoxin" evidence="1">
    <location>
        <begin position="5"/>
        <end position="141"/>
    </location>
</feature>
<dbReference type="Gene3D" id="3.40.50.360">
    <property type="match status" value="1"/>
</dbReference>
<dbReference type="PANTHER" id="PTHR38030:SF2">
    <property type="entry name" value="PROTOPORPHYRINOGEN IX DEHYDROGENASE [QUINONE]"/>
    <property type="match status" value="1"/>
</dbReference>
<dbReference type="GO" id="GO:0006783">
    <property type="term" value="P:heme biosynthetic process"/>
    <property type="evidence" value="ECO:0007669"/>
    <property type="project" value="TreeGrafter"/>
</dbReference>
<dbReference type="RefSeq" id="WP_152806181.1">
    <property type="nucleotide sequence ID" value="NZ_WHNX01000033.1"/>
</dbReference>
<sequence>MASILIVYKSSTHFTEKYVNWITEKIVCDTIHLHQIGNIDIKQYAKIIYGAGIHAGKIQGLKKFKKHVLNLADDNIVIFATGAAPNDEKIVTDIKQNNFSENERQVVAFFYFQSGLNYEKMHFIDKLMMKTFSKILALKKDKSVIEDGTSQAILQSYDNSNREFIKPMMSYLNQCSTNTIISK</sequence>
<dbReference type="InterPro" id="IPR052200">
    <property type="entry name" value="Protoporphyrinogen_IX_DH"/>
</dbReference>
<organism evidence="2 3">
    <name type="scientific">Alkalibaculum sporogenes</name>
    <dbReference type="NCBI Taxonomy" id="2655001"/>
    <lineage>
        <taxon>Bacteria</taxon>
        <taxon>Bacillati</taxon>
        <taxon>Bacillota</taxon>
        <taxon>Clostridia</taxon>
        <taxon>Eubacteriales</taxon>
        <taxon>Eubacteriaceae</taxon>
        <taxon>Alkalibaculum</taxon>
    </lineage>
</organism>
<comment type="caution">
    <text evidence="2">The sequence shown here is derived from an EMBL/GenBank/DDBJ whole genome shotgun (WGS) entry which is preliminary data.</text>
</comment>
<dbReference type="InterPro" id="IPR026816">
    <property type="entry name" value="Flavodoxin_dom"/>
</dbReference>
<dbReference type="AlphaFoldDB" id="A0A6A7KBZ8"/>
<keyword evidence="3" id="KW-1185">Reference proteome</keyword>
<evidence type="ECO:0000259" key="1">
    <source>
        <dbReference type="Pfam" id="PF12724"/>
    </source>
</evidence>
<gene>
    <name evidence="2" type="ORF">GC105_14250</name>
</gene>
<dbReference type="GO" id="GO:0070819">
    <property type="term" value="F:menaquinone-dependent protoporphyrinogen oxidase activity"/>
    <property type="evidence" value="ECO:0007669"/>
    <property type="project" value="TreeGrafter"/>
</dbReference>
<dbReference type="GO" id="GO:0010181">
    <property type="term" value="F:FMN binding"/>
    <property type="evidence" value="ECO:0007669"/>
    <property type="project" value="TreeGrafter"/>
</dbReference>
<proteinExistence type="predicted"/>
<reference evidence="2 3" key="1">
    <citation type="submission" date="2019-10" db="EMBL/GenBank/DDBJ databases">
        <title>Alkalibaculum tamaniensis sp.nov., a new alkaliphilic acetogen, isolated on methoxylated aromatics from a mud volcano.</title>
        <authorList>
            <person name="Khomyakova M.A."/>
            <person name="Merkel A.Y."/>
            <person name="Bonch-Osmolovskaya E.A."/>
            <person name="Slobodkin A.I."/>
        </authorList>
    </citation>
    <scope>NUCLEOTIDE SEQUENCE [LARGE SCALE GENOMIC DNA]</scope>
    <source>
        <strain evidence="2 3">M08DMB</strain>
    </source>
</reference>
<evidence type="ECO:0000313" key="3">
    <source>
        <dbReference type="Proteomes" id="UP000440004"/>
    </source>
</evidence>
<accession>A0A6A7KBZ8</accession>
<dbReference type="SUPFAM" id="SSF52218">
    <property type="entry name" value="Flavoproteins"/>
    <property type="match status" value="1"/>
</dbReference>
<dbReference type="Pfam" id="PF12724">
    <property type="entry name" value="Flavodoxin_5"/>
    <property type="match status" value="1"/>
</dbReference>
<dbReference type="InterPro" id="IPR029039">
    <property type="entry name" value="Flavoprotein-like_sf"/>
</dbReference>
<protein>
    <recommendedName>
        <fullName evidence="1">Flavodoxin domain-containing protein</fullName>
    </recommendedName>
</protein>